<protein>
    <submittedName>
        <fullName evidence="1">TetR/AcrR family transcriptional regulator</fullName>
    </submittedName>
</protein>
<dbReference type="Proteomes" id="UP001601992">
    <property type="component" value="Unassembled WGS sequence"/>
</dbReference>
<evidence type="ECO:0000313" key="2">
    <source>
        <dbReference type="Proteomes" id="UP001601992"/>
    </source>
</evidence>
<dbReference type="InterPro" id="IPR009057">
    <property type="entry name" value="Homeodomain-like_sf"/>
</dbReference>
<comment type="caution">
    <text evidence="1">The sequence shown here is derived from an EMBL/GenBank/DDBJ whole genome shotgun (WGS) entry which is preliminary data.</text>
</comment>
<evidence type="ECO:0000313" key="1">
    <source>
        <dbReference type="EMBL" id="MFF3573783.1"/>
    </source>
</evidence>
<dbReference type="SUPFAM" id="SSF46689">
    <property type="entry name" value="Homeodomain-like"/>
    <property type="match status" value="1"/>
</dbReference>
<sequence length="168" mass="17975">MGILSGYSTAAMYKFFDSKHDLVAQTLSRRADEYLAELRRAAESEGTALERLHRVVDAAAVYFRARPDFRSVLRQVQGGSAIIGPVLAAFADDVYGRFAQAMNLMADLIGEGQETGEIRAGKPAALAHLASVLINEFALADADLTAEDFHAVFDGALRAPAASHGPGH</sequence>
<dbReference type="EMBL" id="JBIAQY010000021">
    <property type="protein sequence ID" value="MFF3573783.1"/>
    <property type="molecule type" value="Genomic_DNA"/>
</dbReference>
<gene>
    <name evidence="1" type="ORF">ACFYXQ_39110</name>
</gene>
<dbReference type="InterPro" id="IPR036271">
    <property type="entry name" value="Tet_transcr_reg_TetR-rel_C_sf"/>
</dbReference>
<name>A0ABW6SBW8_9NOCA</name>
<dbReference type="Gene3D" id="1.10.357.10">
    <property type="entry name" value="Tetracycline Repressor, domain 2"/>
    <property type="match status" value="1"/>
</dbReference>
<dbReference type="RefSeq" id="WP_387406560.1">
    <property type="nucleotide sequence ID" value="NZ_JBIAQY010000021.1"/>
</dbReference>
<keyword evidence="2" id="KW-1185">Reference proteome</keyword>
<dbReference type="SUPFAM" id="SSF48498">
    <property type="entry name" value="Tetracyclin repressor-like, C-terminal domain"/>
    <property type="match status" value="1"/>
</dbReference>
<organism evidence="1 2">
    <name type="scientific">Nocardia jiangxiensis</name>
    <dbReference type="NCBI Taxonomy" id="282685"/>
    <lineage>
        <taxon>Bacteria</taxon>
        <taxon>Bacillati</taxon>
        <taxon>Actinomycetota</taxon>
        <taxon>Actinomycetes</taxon>
        <taxon>Mycobacteriales</taxon>
        <taxon>Nocardiaceae</taxon>
        <taxon>Nocardia</taxon>
    </lineage>
</organism>
<proteinExistence type="predicted"/>
<accession>A0ABW6SBW8</accession>
<reference evidence="1 2" key="1">
    <citation type="submission" date="2024-10" db="EMBL/GenBank/DDBJ databases">
        <title>The Natural Products Discovery Center: Release of the First 8490 Sequenced Strains for Exploring Actinobacteria Biosynthetic Diversity.</title>
        <authorList>
            <person name="Kalkreuter E."/>
            <person name="Kautsar S.A."/>
            <person name="Yang D."/>
            <person name="Bader C.D."/>
            <person name="Teijaro C.N."/>
            <person name="Fluegel L."/>
            <person name="Davis C.M."/>
            <person name="Simpson J.R."/>
            <person name="Lauterbach L."/>
            <person name="Steele A.D."/>
            <person name="Gui C."/>
            <person name="Meng S."/>
            <person name="Li G."/>
            <person name="Viehrig K."/>
            <person name="Ye F."/>
            <person name="Su P."/>
            <person name="Kiefer A.F."/>
            <person name="Nichols A."/>
            <person name="Cepeda A.J."/>
            <person name="Yan W."/>
            <person name="Fan B."/>
            <person name="Jiang Y."/>
            <person name="Adhikari A."/>
            <person name="Zheng C.-J."/>
            <person name="Schuster L."/>
            <person name="Cowan T.M."/>
            <person name="Smanski M.J."/>
            <person name="Chevrette M.G."/>
            <person name="De Carvalho L.P.S."/>
            <person name="Shen B."/>
        </authorList>
    </citation>
    <scope>NUCLEOTIDE SEQUENCE [LARGE SCALE GENOMIC DNA]</scope>
    <source>
        <strain evidence="1 2">NPDC002593</strain>
    </source>
</reference>